<dbReference type="AlphaFoldDB" id="A0ABD0WRJ5"/>
<dbReference type="Proteomes" id="UP001557470">
    <property type="component" value="Unassembled WGS sequence"/>
</dbReference>
<name>A0ABD0WRJ5_UMBPY</name>
<sequence>MQNFSGATNTMLSSLEAISQQPGYLNPTSSFPMALLQTFSADGVQKNVARRILVYLSRAFRKKAMKQNIQQYVQTLEKKITRGGEPSNVI</sequence>
<comment type="caution">
    <text evidence="1">The sequence shown here is derived from an EMBL/GenBank/DDBJ whole genome shotgun (WGS) entry which is preliminary data.</text>
</comment>
<accession>A0ABD0WRJ5</accession>
<evidence type="ECO:0000313" key="1">
    <source>
        <dbReference type="EMBL" id="KAL0967416.1"/>
    </source>
</evidence>
<reference evidence="1 2" key="1">
    <citation type="submission" date="2024-06" db="EMBL/GenBank/DDBJ databases">
        <authorList>
            <person name="Pan Q."/>
            <person name="Wen M."/>
            <person name="Jouanno E."/>
            <person name="Zahm M."/>
            <person name="Klopp C."/>
            <person name="Cabau C."/>
            <person name="Louis A."/>
            <person name="Berthelot C."/>
            <person name="Parey E."/>
            <person name="Roest Crollius H."/>
            <person name="Montfort J."/>
            <person name="Robinson-Rechavi M."/>
            <person name="Bouchez O."/>
            <person name="Lampietro C."/>
            <person name="Lopez Roques C."/>
            <person name="Donnadieu C."/>
            <person name="Postlethwait J."/>
            <person name="Bobe J."/>
            <person name="Verreycken H."/>
            <person name="Guiguen Y."/>
        </authorList>
    </citation>
    <scope>NUCLEOTIDE SEQUENCE [LARGE SCALE GENOMIC DNA]</scope>
    <source>
        <strain evidence="1">Up_M1</strain>
        <tissue evidence="1">Testis</tissue>
    </source>
</reference>
<dbReference type="EMBL" id="JAGEUA010000008">
    <property type="protein sequence ID" value="KAL0967416.1"/>
    <property type="molecule type" value="Genomic_DNA"/>
</dbReference>
<protein>
    <submittedName>
        <fullName evidence="1">Uncharacterized protein</fullName>
    </submittedName>
</protein>
<keyword evidence="2" id="KW-1185">Reference proteome</keyword>
<organism evidence="1 2">
    <name type="scientific">Umbra pygmaea</name>
    <name type="common">Eastern mudminnow</name>
    <dbReference type="NCBI Taxonomy" id="75934"/>
    <lineage>
        <taxon>Eukaryota</taxon>
        <taxon>Metazoa</taxon>
        <taxon>Chordata</taxon>
        <taxon>Craniata</taxon>
        <taxon>Vertebrata</taxon>
        <taxon>Euteleostomi</taxon>
        <taxon>Actinopterygii</taxon>
        <taxon>Neopterygii</taxon>
        <taxon>Teleostei</taxon>
        <taxon>Protacanthopterygii</taxon>
        <taxon>Esociformes</taxon>
        <taxon>Umbridae</taxon>
        <taxon>Umbra</taxon>
    </lineage>
</organism>
<gene>
    <name evidence="1" type="ORF">UPYG_G00251960</name>
</gene>
<evidence type="ECO:0000313" key="2">
    <source>
        <dbReference type="Proteomes" id="UP001557470"/>
    </source>
</evidence>
<proteinExistence type="predicted"/>